<protein>
    <recommendedName>
        <fullName evidence="5">Cleavage/polyadenylation specificity factor A subunit C-terminal domain-containing protein</fullName>
    </recommendedName>
</protein>
<dbReference type="InterPro" id="IPR058543">
    <property type="entry name" value="Beta-prop_RSE1/DDB1/CPSF1_2nd"/>
</dbReference>
<dbReference type="Pfam" id="PF23726">
    <property type="entry name" value="Beta-prop_RSE1_2nd"/>
    <property type="match status" value="1"/>
</dbReference>
<evidence type="ECO:0000259" key="1">
    <source>
        <dbReference type="Pfam" id="PF10433"/>
    </source>
</evidence>
<evidence type="ECO:0008006" key="5">
    <source>
        <dbReference type="Google" id="ProtNLM"/>
    </source>
</evidence>
<dbReference type="PANTHER" id="PTHR10644">
    <property type="entry name" value="DNA REPAIR/RNA PROCESSING CPSF FAMILY"/>
    <property type="match status" value="1"/>
</dbReference>
<comment type="caution">
    <text evidence="3">The sequence shown here is derived from an EMBL/GenBank/DDBJ whole genome shotgun (WGS) entry which is preliminary data.</text>
</comment>
<gene>
    <name evidence="3" type="ORF">MHBO_000721</name>
</gene>
<dbReference type="InterPro" id="IPR050358">
    <property type="entry name" value="RSE1/DDB1/CFT1"/>
</dbReference>
<dbReference type="InterPro" id="IPR015943">
    <property type="entry name" value="WD40/YVTN_repeat-like_dom_sf"/>
</dbReference>
<name>A0ABV2AHE7_9EUKA</name>
<proteinExistence type="predicted"/>
<feature type="non-terminal residue" evidence="3">
    <location>
        <position position="789"/>
    </location>
</feature>
<dbReference type="EMBL" id="JBDODL010000132">
    <property type="protein sequence ID" value="MES1918818.1"/>
    <property type="molecule type" value="Genomic_DNA"/>
</dbReference>
<keyword evidence="4" id="KW-1185">Reference proteome</keyword>
<feature type="domain" description="RSE1/DDB1/CPSF1 first beta-propeller" evidence="1">
    <location>
        <begin position="17"/>
        <end position="341"/>
    </location>
</feature>
<dbReference type="Gene3D" id="2.130.10.10">
    <property type="entry name" value="YVTN repeat-like/Quinoprotein amine dehydrogenase"/>
    <property type="match status" value="2"/>
</dbReference>
<accession>A0ABV2AHE7</accession>
<evidence type="ECO:0000259" key="2">
    <source>
        <dbReference type="Pfam" id="PF23726"/>
    </source>
</evidence>
<dbReference type="Proteomes" id="UP001439008">
    <property type="component" value="Unassembled WGS sequence"/>
</dbReference>
<evidence type="ECO:0000313" key="3">
    <source>
        <dbReference type="EMBL" id="MES1918818.1"/>
    </source>
</evidence>
<dbReference type="Pfam" id="PF10433">
    <property type="entry name" value="Beta-prop_RSE1_1st"/>
    <property type="match status" value="1"/>
</dbReference>
<evidence type="ECO:0000313" key="4">
    <source>
        <dbReference type="Proteomes" id="UP001439008"/>
    </source>
</evidence>
<dbReference type="InterPro" id="IPR018846">
    <property type="entry name" value="Beta-prop_RSE1/DDB1/CPSF1_1st"/>
</dbReference>
<organism evidence="3 4">
    <name type="scientific">Bonamia ostreae</name>
    <dbReference type="NCBI Taxonomy" id="126728"/>
    <lineage>
        <taxon>Eukaryota</taxon>
        <taxon>Sar</taxon>
        <taxon>Rhizaria</taxon>
        <taxon>Endomyxa</taxon>
        <taxon>Ascetosporea</taxon>
        <taxon>Haplosporida</taxon>
        <taxon>Bonamia</taxon>
    </lineage>
</organism>
<sequence>MAEDCLYVKKLTTSTIVTHSAICNFTSVSDKNLVLAKNNCLQIHKIENGDGKLSNLFDVPINGNIIFLATYRPLSTSKHYIFFVTEKYQYVSISFNAQSSKISTHFVNNINDFWGDPIGAKIQGDVESSKSLAALNFYKSKIKIIDIFPEERNNRAFDSLMDNNVIASIQFLHNRKTTLIAVLYNPTNFSKHKNDSYIKIYKVDIDNFELKFEGKEIKVPSTSSLLKSLCKPIEGILVISNSKISFLNNEGQFMANISFSPANILATCPLYENNSVLLSDDIGAIINVTFIKNNKRKIAKLNAKKIGFANIAHCLSKIGPRTFFIGSICDDSQIVRINDNLNIGKTVETLKTFSNVGPIKDIELIRKAKIENDHQKILFCTGHKTFGQIGILEKSLEMTKVSELNIRKCIDIFVFGPFVLLTFYEKTRIFKFSENSLQEIETPKWLNFDRTIKFEKIDDNLIQITENSINLIEFSPNLANLDSENLARVLITHKTQHKTTQSAIKHDKILILNDKNQILLLNLNRKNMTFSQIAFFSETEKQVSSFSIAYDLSIKTFFVVIGYFDSTQNCVQIQNFAHSKLVKIPINLKLVFPNFVVSADSHFDGGKLIIAFGLNDGNCVFGYMDYKFDFNILCKIKLGQFPVKISATKYLQRRVLLASSEETICFDVEKKDYFYISNSENLDKGYSHSYKNLINTKNYLFLKNDKLLIGEINFDDEPNKYSVFKRKFNDFAPMKISFCQKTKKICVAGTTAKRSKNEPILLLFNLDFSLLNKFDFYRDEQRIVDLVYT</sequence>
<feature type="domain" description="RSE1/DDB1/CPSF1 second beta-propeller" evidence="2">
    <location>
        <begin position="417"/>
        <end position="578"/>
    </location>
</feature>
<reference evidence="3 4" key="1">
    <citation type="journal article" date="2024" name="BMC Biol.">
        <title>Comparative genomics of Ascetosporea gives new insight into the evolutionary basis for animal parasitism in Rhizaria.</title>
        <authorList>
            <person name="Hiltunen Thoren M."/>
            <person name="Onut-Brannstrom I."/>
            <person name="Alfjorden A."/>
            <person name="Peckova H."/>
            <person name="Swords F."/>
            <person name="Hooper C."/>
            <person name="Holzer A.S."/>
            <person name="Bass D."/>
            <person name="Burki F."/>
        </authorList>
    </citation>
    <scope>NUCLEOTIDE SEQUENCE [LARGE SCALE GENOMIC DNA]</scope>
    <source>
        <strain evidence="3">20-A016</strain>
    </source>
</reference>